<dbReference type="EMBL" id="LRDC01000029">
    <property type="protein sequence ID" value="KVX00987.1"/>
    <property type="molecule type" value="Genomic_DNA"/>
</dbReference>
<dbReference type="FunFam" id="3.30.70.270:FF:000001">
    <property type="entry name" value="Diguanylate cyclase domain protein"/>
    <property type="match status" value="1"/>
</dbReference>
<reference evidence="6 7" key="1">
    <citation type="submission" date="2016-01" db="EMBL/GenBank/DDBJ databases">
        <title>Draft genome of the antarctic isolate Shewanella frigidimarina Ag06-30.</title>
        <authorList>
            <person name="Parmeciano Di Noto G."/>
            <person name="Vazquez S."/>
            <person name="Mac Cormack W."/>
            <person name="Iriarte A."/>
            <person name="Quiroga C."/>
        </authorList>
    </citation>
    <scope>NUCLEOTIDE SEQUENCE [LARGE SCALE GENOMIC DNA]</scope>
    <source>
        <strain evidence="6 7">Ag06-30</strain>
    </source>
</reference>
<feature type="transmembrane region" description="Helical" evidence="4">
    <location>
        <begin position="20"/>
        <end position="39"/>
    </location>
</feature>
<keyword evidence="4" id="KW-1133">Transmembrane helix</keyword>
<evidence type="ECO:0000256" key="4">
    <source>
        <dbReference type="SAM" id="Phobius"/>
    </source>
</evidence>
<organism evidence="6">
    <name type="scientific">Shewanella frigidimarina</name>
    <dbReference type="NCBI Taxonomy" id="56812"/>
    <lineage>
        <taxon>Bacteria</taxon>
        <taxon>Pseudomonadati</taxon>
        <taxon>Pseudomonadota</taxon>
        <taxon>Gammaproteobacteria</taxon>
        <taxon>Alteromonadales</taxon>
        <taxon>Shewanellaceae</taxon>
        <taxon>Shewanella</taxon>
    </lineage>
</organism>
<dbReference type="SMART" id="SM00267">
    <property type="entry name" value="GGDEF"/>
    <property type="match status" value="1"/>
</dbReference>
<dbReference type="SUPFAM" id="SSF55073">
    <property type="entry name" value="Nucleotide cyclase"/>
    <property type="match status" value="1"/>
</dbReference>
<dbReference type="Proteomes" id="UP000055702">
    <property type="component" value="Unassembled WGS sequence"/>
</dbReference>
<dbReference type="InterPro" id="IPR000160">
    <property type="entry name" value="GGDEF_dom"/>
</dbReference>
<accession>A0A106BYJ7</accession>
<sequence length="357" mass="40741">MLTFMNNEAENNGDLQQTRVISLFSLVGMSMTFMMGFISLFNSNLVLTITLFFASMIYCFAYICLKKYRTLKFSSYITIYSLYLLMFYLVFTGGVEQTGPLWIFIVAPVSVYILGLTSGLINLAFFLSIVAIIIFLPTDVIQHVTYSMEFKLRLILSFLTTSFLSALYEYLRMISFKSALELGNKYQQLALSDPLTKLANRRNALTILQHEKSRVSRNNEPLSILLCDLDHFKMVNDKYGHNCGDMVLTELAQVFTQSVRQQDCVARWGGEEFLFILPQTSAEQAFVIAEKVRINVQHHCVYCHEQEISLTISIGISQLTAEQNIDDFINIADKSLYQAKTNGRNQVYPQQTTSIDL</sequence>
<evidence type="ECO:0000256" key="3">
    <source>
        <dbReference type="ARBA" id="ARBA00034247"/>
    </source>
</evidence>
<dbReference type="Pfam" id="PF00990">
    <property type="entry name" value="GGDEF"/>
    <property type="match status" value="1"/>
</dbReference>
<dbReference type="InterPro" id="IPR048435">
    <property type="entry name" value="MASE6"/>
</dbReference>
<comment type="cofactor">
    <cofactor evidence="1">
        <name>Mg(2+)</name>
        <dbReference type="ChEBI" id="CHEBI:18420"/>
    </cofactor>
</comment>
<proteinExistence type="predicted"/>
<dbReference type="NCBIfam" id="TIGR00254">
    <property type="entry name" value="GGDEF"/>
    <property type="match status" value="1"/>
</dbReference>
<evidence type="ECO:0000256" key="1">
    <source>
        <dbReference type="ARBA" id="ARBA00001946"/>
    </source>
</evidence>
<dbReference type="InterPro" id="IPR043128">
    <property type="entry name" value="Rev_trsase/Diguanyl_cyclase"/>
</dbReference>
<keyword evidence="4" id="KW-0812">Transmembrane</keyword>
<feature type="transmembrane region" description="Helical" evidence="4">
    <location>
        <begin position="77"/>
        <end position="95"/>
    </location>
</feature>
<name>A0A106BYJ7_SHEFR</name>
<dbReference type="PROSITE" id="PS50887">
    <property type="entry name" value="GGDEF"/>
    <property type="match status" value="1"/>
</dbReference>
<evidence type="ECO:0000259" key="5">
    <source>
        <dbReference type="PROSITE" id="PS50887"/>
    </source>
</evidence>
<gene>
    <name evidence="6" type="ORF">AWJ07_05870</name>
</gene>
<dbReference type="PANTHER" id="PTHR45138">
    <property type="entry name" value="REGULATORY COMPONENTS OF SENSORY TRANSDUCTION SYSTEM"/>
    <property type="match status" value="1"/>
</dbReference>
<dbReference type="EC" id="2.7.7.65" evidence="2"/>
<dbReference type="CDD" id="cd01949">
    <property type="entry name" value="GGDEF"/>
    <property type="match status" value="1"/>
</dbReference>
<dbReference type="GO" id="GO:0052621">
    <property type="term" value="F:diguanylate cyclase activity"/>
    <property type="evidence" value="ECO:0007669"/>
    <property type="project" value="UniProtKB-EC"/>
</dbReference>
<dbReference type="AlphaFoldDB" id="A0A106BYJ7"/>
<feature type="domain" description="GGDEF" evidence="5">
    <location>
        <begin position="220"/>
        <end position="352"/>
    </location>
</feature>
<feature type="transmembrane region" description="Helical" evidence="4">
    <location>
        <begin position="154"/>
        <end position="171"/>
    </location>
</feature>
<evidence type="ECO:0000256" key="2">
    <source>
        <dbReference type="ARBA" id="ARBA00012528"/>
    </source>
</evidence>
<evidence type="ECO:0000313" key="7">
    <source>
        <dbReference type="Proteomes" id="UP000055702"/>
    </source>
</evidence>
<feature type="transmembrane region" description="Helical" evidence="4">
    <location>
        <begin position="101"/>
        <end position="134"/>
    </location>
</feature>
<evidence type="ECO:0000313" key="6">
    <source>
        <dbReference type="EMBL" id="KVX00987.1"/>
    </source>
</evidence>
<feature type="transmembrane region" description="Helical" evidence="4">
    <location>
        <begin position="45"/>
        <end position="65"/>
    </location>
</feature>
<protein>
    <recommendedName>
        <fullName evidence="2">diguanylate cyclase</fullName>
        <ecNumber evidence="2">2.7.7.65</ecNumber>
    </recommendedName>
</protein>
<comment type="catalytic activity">
    <reaction evidence="3">
        <text>2 GTP = 3',3'-c-di-GMP + 2 diphosphate</text>
        <dbReference type="Rhea" id="RHEA:24898"/>
        <dbReference type="ChEBI" id="CHEBI:33019"/>
        <dbReference type="ChEBI" id="CHEBI:37565"/>
        <dbReference type="ChEBI" id="CHEBI:58805"/>
        <dbReference type="EC" id="2.7.7.65"/>
    </reaction>
</comment>
<dbReference type="Pfam" id="PF20966">
    <property type="entry name" value="MASE6"/>
    <property type="match status" value="1"/>
</dbReference>
<dbReference type="Gene3D" id="3.30.70.270">
    <property type="match status" value="1"/>
</dbReference>
<dbReference type="InterPro" id="IPR029787">
    <property type="entry name" value="Nucleotide_cyclase"/>
</dbReference>
<dbReference type="InterPro" id="IPR050469">
    <property type="entry name" value="Diguanylate_Cyclase"/>
</dbReference>
<dbReference type="PANTHER" id="PTHR45138:SF9">
    <property type="entry name" value="DIGUANYLATE CYCLASE DGCM-RELATED"/>
    <property type="match status" value="1"/>
</dbReference>
<comment type="caution">
    <text evidence="6">The sequence shown here is derived from an EMBL/GenBank/DDBJ whole genome shotgun (WGS) entry which is preliminary data.</text>
</comment>
<keyword evidence="4" id="KW-0472">Membrane</keyword>